<dbReference type="InterPro" id="IPR013762">
    <property type="entry name" value="Integrase-like_cat_sf"/>
</dbReference>
<evidence type="ECO:0000256" key="2">
    <source>
        <dbReference type="SAM" id="MobiDB-lite"/>
    </source>
</evidence>
<proteinExistence type="predicted"/>
<dbReference type="Gene3D" id="1.10.443.10">
    <property type="entry name" value="Intergrase catalytic core"/>
    <property type="match status" value="1"/>
</dbReference>
<protein>
    <submittedName>
        <fullName evidence="3">Uncharacterized protein</fullName>
    </submittedName>
</protein>
<keyword evidence="1" id="KW-0233">DNA recombination</keyword>
<comment type="caution">
    <text evidence="3">The sequence shown here is derived from an EMBL/GenBank/DDBJ whole genome shotgun (WGS) entry which is preliminary data.</text>
</comment>
<name>A0ABQ6JH30_9ACTN</name>
<evidence type="ECO:0000313" key="3">
    <source>
        <dbReference type="EMBL" id="GMA87503.1"/>
    </source>
</evidence>
<dbReference type="EMBL" id="BSUZ01000001">
    <property type="protein sequence ID" value="GMA87503.1"/>
    <property type="molecule type" value="Genomic_DNA"/>
</dbReference>
<dbReference type="SUPFAM" id="SSF56349">
    <property type="entry name" value="DNA breaking-rejoining enzymes"/>
    <property type="match status" value="1"/>
</dbReference>
<feature type="compositionally biased region" description="Basic and acidic residues" evidence="2">
    <location>
        <begin position="63"/>
        <end position="85"/>
    </location>
</feature>
<feature type="region of interest" description="Disordered" evidence="2">
    <location>
        <begin position="60"/>
        <end position="85"/>
    </location>
</feature>
<keyword evidence="4" id="KW-1185">Reference proteome</keyword>
<dbReference type="InterPro" id="IPR011010">
    <property type="entry name" value="DNA_brk_join_enz"/>
</dbReference>
<gene>
    <name evidence="3" type="ORF">GCM10025868_27530</name>
</gene>
<evidence type="ECO:0000256" key="1">
    <source>
        <dbReference type="ARBA" id="ARBA00023172"/>
    </source>
</evidence>
<evidence type="ECO:0000313" key="4">
    <source>
        <dbReference type="Proteomes" id="UP001157017"/>
    </source>
</evidence>
<accession>A0ABQ6JH30</accession>
<organism evidence="3 4">
    <name type="scientific">Angustibacter aerolatus</name>
    <dbReference type="NCBI Taxonomy" id="1162965"/>
    <lineage>
        <taxon>Bacteria</taxon>
        <taxon>Bacillati</taxon>
        <taxon>Actinomycetota</taxon>
        <taxon>Actinomycetes</taxon>
        <taxon>Kineosporiales</taxon>
        <taxon>Kineosporiaceae</taxon>
    </lineage>
</organism>
<dbReference type="Proteomes" id="UP001157017">
    <property type="component" value="Unassembled WGS sequence"/>
</dbReference>
<reference evidence="4" key="1">
    <citation type="journal article" date="2019" name="Int. J. Syst. Evol. Microbiol.">
        <title>The Global Catalogue of Microorganisms (GCM) 10K type strain sequencing project: providing services to taxonomists for standard genome sequencing and annotation.</title>
        <authorList>
            <consortium name="The Broad Institute Genomics Platform"/>
            <consortium name="The Broad Institute Genome Sequencing Center for Infectious Disease"/>
            <person name="Wu L."/>
            <person name="Ma J."/>
        </authorList>
    </citation>
    <scope>NUCLEOTIDE SEQUENCE [LARGE SCALE GENOMIC DNA]</scope>
    <source>
        <strain evidence="4">NBRC 108730</strain>
    </source>
</reference>
<sequence>MFPNATGGWRDRNNVCRDLRRIRTGTAYEWFVSHTARRTVATLLDGSGLTARVIADQAGARPGVDDAGRLPRPAAARDRRSALAR</sequence>